<proteinExistence type="predicted"/>
<sequence>MVPTYEPLPRFDEDWDRLSDEQRERFMKAVREFKEDLAAGMRPRPGLRVKGVKSAPGVFELTWAPDGRATWNYGGEKVPGEPHIVWRRIGTHDILKNP</sequence>
<dbReference type="AlphaFoldDB" id="A0A4V4HPW6"/>
<accession>A0A4V4HPW6</accession>
<name>A0A4V4HPW6_9ACTN</name>
<keyword evidence="2" id="KW-1185">Reference proteome</keyword>
<dbReference type="Proteomes" id="UP000305792">
    <property type="component" value="Unassembled WGS sequence"/>
</dbReference>
<dbReference type="RefSeq" id="WP_136528422.1">
    <property type="nucleotide sequence ID" value="NZ_STGX01000002.1"/>
</dbReference>
<evidence type="ECO:0000313" key="2">
    <source>
        <dbReference type="Proteomes" id="UP000305792"/>
    </source>
</evidence>
<protein>
    <submittedName>
        <fullName evidence="1">Uncharacterized protein</fullName>
    </submittedName>
</protein>
<organism evidence="1 2">
    <name type="scientific">Glycomyces paridis</name>
    <dbReference type="NCBI Taxonomy" id="2126555"/>
    <lineage>
        <taxon>Bacteria</taxon>
        <taxon>Bacillati</taxon>
        <taxon>Actinomycetota</taxon>
        <taxon>Actinomycetes</taxon>
        <taxon>Glycomycetales</taxon>
        <taxon>Glycomycetaceae</taxon>
        <taxon>Glycomyces</taxon>
    </lineage>
</organism>
<evidence type="ECO:0000313" key="1">
    <source>
        <dbReference type="EMBL" id="THV31556.1"/>
    </source>
</evidence>
<dbReference type="EMBL" id="STGX01000002">
    <property type="protein sequence ID" value="THV31556.1"/>
    <property type="molecule type" value="Genomic_DNA"/>
</dbReference>
<reference evidence="1 2" key="1">
    <citation type="journal article" date="2018" name="Int. J. Syst. Evol. Microbiol.">
        <title>Glycomyces paridis sp. nov., isolated from the medicinal plant Paris polyphylla.</title>
        <authorList>
            <person name="Fang X.M."/>
            <person name="Bai J.L."/>
            <person name="Su J."/>
            <person name="Zhao L.L."/>
            <person name="Liu H.Y."/>
            <person name="Ma B.P."/>
            <person name="Zhang Y.Q."/>
            <person name="Yu L.Y."/>
        </authorList>
    </citation>
    <scope>NUCLEOTIDE SEQUENCE [LARGE SCALE GENOMIC DNA]</scope>
    <source>
        <strain evidence="1 2">CPCC 204357</strain>
    </source>
</reference>
<comment type="caution">
    <text evidence="1">The sequence shown here is derived from an EMBL/GenBank/DDBJ whole genome shotgun (WGS) entry which is preliminary data.</text>
</comment>
<gene>
    <name evidence="1" type="ORF">E9998_04125</name>
</gene>
<dbReference type="OrthoDB" id="3215594at2"/>